<evidence type="ECO:0000256" key="1">
    <source>
        <dbReference type="SAM" id="MobiDB-lite"/>
    </source>
</evidence>
<reference evidence="3 4" key="2">
    <citation type="journal article" date="2016" name="Appl. Microbiol. Biotechnol.">
        <title>Mutations improving production and secretion of extracellular lipase by Burkholderia glumae PG1.</title>
        <authorList>
            <person name="Knapp A."/>
            <person name="Voget S."/>
            <person name="Gao R."/>
            <person name="Zaburannyi N."/>
            <person name="Krysciak D."/>
            <person name="Breuer M."/>
            <person name="Hauer B."/>
            <person name="Streit W.R."/>
            <person name="Muller R."/>
            <person name="Daniel R."/>
            <person name="Jaeger K.E."/>
        </authorList>
    </citation>
    <scope>NUCLEOTIDE SEQUENCE [LARGE SCALE GENOMIC DNA]</scope>
    <source>
        <strain evidence="3 4">PG1</strain>
    </source>
</reference>
<evidence type="ECO:0000313" key="4">
    <source>
        <dbReference type="Proteomes" id="UP000031838"/>
    </source>
</evidence>
<dbReference type="EMBL" id="CP002580">
    <property type="protein sequence ID" value="AJK47936.1"/>
    <property type="molecule type" value="Genomic_DNA"/>
</dbReference>
<evidence type="ECO:0000313" key="3">
    <source>
        <dbReference type="EMBL" id="AJK47936.1"/>
    </source>
</evidence>
<feature type="compositionally biased region" description="Low complexity" evidence="1">
    <location>
        <begin position="426"/>
        <end position="467"/>
    </location>
</feature>
<proteinExistence type="predicted"/>
<keyword evidence="2" id="KW-1133">Transmembrane helix</keyword>
<feature type="region of interest" description="Disordered" evidence="1">
    <location>
        <begin position="228"/>
        <end position="467"/>
    </location>
</feature>
<reference evidence="4" key="1">
    <citation type="submission" date="2011-03" db="EMBL/GenBank/DDBJ databases">
        <authorList>
            <person name="Voget S."/>
            <person name="Streit W.R."/>
            <person name="Jaeger K.E."/>
            <person name="Daniel R."/>
        </authorList>
    </citation>
    <scope>NUCLEOTIDE SEQUENCE [LARGE SCALE GENOMIC DNA]</scope>
    <source>
        <strain evidence="4">PG1</strain>
    </source>
</reference>
<feature type="compositionally biased region" description="Polar residues" evidence="1">
    <location>
        <begin position="20"/>
        <end position="34"/>
    </location>
</feature>
<feature type="region of interest" description="Disordered" evidence="1">
    <location>
        <begin position="1"/>
        <end position="212"/>
    </location>
</feature>
<feature type="compositionally biased region" description="Low complexity" evidence="1">
    <location>
        <begin position="386"/>
        <end position="402"/>
    </location>
</feature>
<name>A0A0B6S6T1_BURPL</name>
<feature type="compositionally biased region" description="Low complexity" evidence="1">
    <location>
        <begin position="35"/>
        <end position="54"/>
    </location>
</feature>
<feature type="compositionally biased region" description="Low complexity" evidence="1">
    <location>
        <begin position="181"/>
        <end position="202"/>
    </location>
</feature>
<dbReference type="HOGENOM" id="CLU_018963_0_0_4"/>
<organism evidence="3 4">
    <name type="scientific">Burkholderia plantarii</name>
    <dbReference type="NCBI Taxonomy" id="41899"/>
    <lineage>
        <taxon>Bacteria</taxon>
        <taxon>Pseudomonadati</taxon>
        <taxon>Pseudomonadota</taxon>
        <taxon>Betaproteobacteria</taxon>
        <taxon>Burkholderiales</taxon>
        <taxon>Burkholderiaceae</taxon>
        <taxon>Burkholderia</taxon>
    </lineage>
</organism>
<sequence length="804" mass="81396">MVGSVKGSPVTTPVAPSPHDSPSSPVTGPVSQPTSRPSSAALSPLSSALSGRPRALSEPPARGPSLSPTPSTPPVRRASISLPTGRSPAPGLARPPADTRAPIARRASESAAMAPMRLQGAQARRHSEGEASAPRPSLSQPPLGLTRAQRDFAESIRQAIAPQGDAPSFEDAAPPEHLQYLAATAALTEAAPASAASRPASPEQDEIDSAAEMEKVAQVFEFLASLAPPVASGSGGVGGTGGGTGSEPLGRTAQPEAPLAPSTLTGTPEPRRASSAPPAFERRTSSVASETPPVTPTMTPAMPISTGAPLRTSSPPPRAPARVPLPDSDVGHGVSETAEFLATLGTPPSPPRSRPASLPDSDAGHGVSETAEFLATLGTPAPPAPASTSTTNATTNETATPPRIEPEQQGDIEMDIVEANPHGTRPSAGASGTATATPTPPQGQTTTTTTAAPQPQPGANGAGAANTPDQAVTTLAADLQNWAGNLAHVVGHETLAVGVTTAIREVVDGLIRHLQNLHPESAKAQEVAAGALIALIGLGNLMSMQMRRNRGTNTPTADAGNVLQIAGLIISAVGAGEKQQLKDLLPQLTRTVVYASGRDGINAVMPYQISTKGANSLAAQGWNTAPYSVNQFLVNWAQGTGMSGAGYANALHEISQMSNQTEADAARKKLDAEAPGQLTTYVTANLAGEIADKLLGSLIEQAIGEGGRGGIGQMTIRHNAPQVPNAGEWGDAIEKTISRMSLFGQALGGSAAIGTAITPARFGEYGAAMGNNAAGGVLVGLLCLPFVMTLMKKTRATVNGGNPA</sequence>
<feature type="transmembrane region" description="Helical" evidence="2">
    <location>
        <begin position="773"/>
        <end position="791"/>
    </location>
</feature>
<dbReference type="Proteomes" id="UP000031838">
    <property type="component" value="Chromosome 1"/>
</dbReference>
<feature type="compositionally biased region" description="Gly residues" evidence="1">
    <location>
        <begin position="233"/>
        <end position="245"/>
    </location>
</feature>
<keyword evidence="4" id="KW-1185">Reference proteome</keyword>
<dbReference type="RefSeq" id="WP_042626187.1">
    <property type="nucleotide sequence ID" value="NZ_CP002580.1"/>
</dbReference>
<gene>
    <name evidence="3" type="ORF">BGL_1c34620</name>
</gene>
<dbReference type="AlphaFoldDB" id="A0A0B6S6T1"/>
<protein>
    <submittedName>
        <fullName evidence="3">Uncharacterized protein</fullName>
    </submittedName>
</protein>
<accession>A0A0B6S6T1</accession>
<feature type="compositionally biased region" description="Low complexity" evidence="1">
    <location>
        <begin position="296"/>
        <end position="313"/>
    </location>
</feature>
<dbReference type="OrthoDB" id="9035495at2"/>
<dbReference type="KEGG" id="bgp:BGL_1c34620"/>
<keyword evidence="2" id="KW-0812">Transmembrane</keyword>
<keyword evidence="2" id="KW-0472">Membrane</keyword>
<evidence type="ECO:0000256" key="2">
    <source>
        <dbReference type="SAM" id="Phobius"/>
    </source>
</evidence>